<feature type="region of interest" description="Disordered" evidence="1">
    <location>
        <begin position="22"/>
        <end position="43"/>
    </location>
</feature>
<dbReference type="InterPro" id="IPR036390">
    <property type="entry name" value="WH_DNA-bd_sf"/>
</dbReference>
<protein>
    <submittedName>
        <fullName evidence="2">GntR family transcriptional regulator</fullName>
    </submittedName>
</protein>
<accession>A0A410NZD9</accession>
<evidence type="ECO:0000256" key="1">
    <source>
        <dbReference type="SAM" id="MobiDB-lite"/>
    </source>
</evidence>
<evidence type="ECO:0000313" key="2">
    <source>
        <dbReference type="EMBL" id="QAT15229.1"/>
    </source>
</evidence>
<proteinExistence type="predicted"/>
<evidence type="ECO:0000313" key="3">
    <source>
        <dbReference type="Proteomes" id="UP000287388"/>
    </source>
</evidence>
<dbReference type="Proteomes" id="UP000287388">
    <property type="component" value="Chromosome"/>
</dbReference>
<organism evidence="2 3">
    <name type="scientific">Brevundimonas diminuta</name>
    <name type="common">Pseudomonas diminuta</name>
    <dbReference type="NCBI Taxonomy" id="293"/>
    <lineage>
        <taxon>Bacteria</taxon>
        <taxon>Pseudomonadati</taxon>
        <taxon>Pseudomonadota</taxon>
        <taxon>Alphaproteobacteria</taxon>
        <taxon>Caulobacterales</taxon>
        <taxon>Caulobacteraceae</taxon>
        <taxon>Brevundimonas</taxon>
    </lineage>
</organism>
<dbReference type="InterPro" id="IPR036388">
    <property type="entry name" value="WH-like_DNA-bd_sf"/>
</dbReference>
<dbReference type="SUPFAM" id="SSF46785">
    <property type="entry name" value="Winged helix' DNA-binding domain"/>
    <property type="match status" value="1"/>
</dbReference>
<dbReference type="AlphaFoldDB" id="A0A410NZD9"/>
<reference evidence="2 3" key="1">
    <citation type="submission" date="2019-01" db="EMBL/GenBank/DDBJ databases">
        <title>Brevundimonas diminuta Genome sequencing and assembly.</title>
        <authorList>
            <person name="Chen H."/>
        </authorList>
    </citation>
    <scope>NUCLEOTIDE SEQUENCE [LARGE SCALE GENOMIC DNA]</scope>
    <source>
        <strain evidence="3">ATCC(B) 19146</strain>
    </source>
</reference>
<dbReference type="EMBL" id="CP035093">
    <property type="protein sequence ID" value="QAT15229.1"/>
    <property type="molecule type" value="Genomic_DNA"/>
</dbReference>
<sequence>MKPSHRRTAKLFMRRTAATCAGAKARPHVARPHSGTRKVSDDEGKNRSAYRLIKALVTSGELRAGARLDPEKLREIADASLTTTYNALRGLLIERLIEGSPASGFHMPALTEAGIRGRYAWTCDIAIQSVRCAAPAIDDGRTHPSPVDGDQASDPIQTAERLFAGIAALPEIFEYQLAMAQANDRLRPLRRYEGVLLNGVETELSMLERLFRLRDADGLATALARYRDRRLPLAGELLRRLGGEPASRFA</sequence>
<gene>
    <name evidence="2" type="ORF">EQG53_13220</name>
</gene>
<dbReference type="KEGG" id="bdm:EQG53_13220"/>
<dbReference type="Gene3D" id="1.10.10.10">
    <property type="entry name" value="Winged helix-like DNA-binding domain superfamily/Winged helix DNA-binding domain"/>
    <property type="match status" value="1"/>
</dbReference>
<feature type="compositionally biased region" description="Basic residues" evidence="1">
    <location>
        <begin position="25"/>
        <end position="36"/>
    </location>
</feature>
<name>A0A410NZD9_BREDI</name>